<protein>
    <recommendedName>
        <fullName evidence="6">Multiple myeloma tumor-associated protein 2-like N-terminal domain-containing protein</fullName>
    </recommendedName>
</protein>
<evidence type="ECO:0000259" key="2">
    <source>
        <dbReference type="Pfam" id="PF10159"/>
    </source>
</evidence>
<dbReference type="Pfam" id="PF12449">
    <property type="entry name" value="DUF3684"/>
    <property type="match status" value="1"/>
</dbReference>
<feature type="region of interest" description="Disordered" evidence="1">
    <location>
        <begin position="152"/>
        <end position="233"/>
    </location>
</feature>
<dbReference type="Pfam" id="PF10159">
    <property type="entry name" value="MMtag"/>
    <property type="match status" value="1"/>
</dbReference>
<reference evidence="4" key="2">
    <citation type="submission" date="2023-06" db="EMBL/GenBank/DDBJ databases">
        <authorList>
            <consortium name="Lawrence Berkeley National Laboratory"/>
            <person name="Haridas S."/>
            <person name="Hensen N."/>
            <person name="Bonometti L."/>
            <person name="Westerberg I."/>
            <person name="Brannstrom I.O."/>
            <person name="Guillou S."/>
            <person name="Cros-Aarteil S."/>
            <person name="Calhoun S."/>
            <person name="Kuo A."/>
            <person name="Mondo S."/>
            <person name="Pangilinan J."/>
            <person name="Riley R."/>
            <person name="LaButti K."/>
            <person name="Andreopoulos B."/>
            <person name="Lipzen A."/>
            <person name="Chen C."/>
            <person name="Yanf M."/>
            <person name="Daum C."/>
            <person name="Ng V."/>
            <person name="Clum A."/>
            <person name="Steindorff A."/>
            <person name="Ohm R."/>
            <person name="Martin F."/>
            <person name="Silar P."/>
            <person name="Natvig D."/>
            <person name="Lalanne C."/>
            <person name="Gautier V."/>
            <person name="Ament-velasquez S.L."/>
            <person name="Kruys A."/>
            <person name="Hutchinson M.I."/>
            <person name="Powell A.J."/>
            <person name="Barry K."/>
            <person name="Miller A.N."/>
            <person name="Grigoriev I.V."/>
            <person name="Debuchy R."/>
            <person name="Gladieux P."/>
            <person name="Thoren M.H."/>
            <person name="Johannesson H."/>
        </authorList>
    </citation>
    <scope>NUCLEOTIDE SEQUENCE</scope>
    <source>
        <strain evidence="4">CBS 232.78</strain>
    </source>
</reference>
<evidence type="ECO:0000313" key="4">
    <source>
        <dbReference type="EMBL" id="KAK3378300.1"/>
    </source>
</evidence>
<reference evidence="4" key="1">
    <citation type="journal article" date="2023" name="Mol. Phylogenet. Evol.">
        <title>Genome-scale phylogeny and comparative genomics of the fungal order Sordariales.</title>
        <authorList>
            <person name="Hensen N."/>
            <person name="Bonometti L."/>
            <person name="Westerberg I."/>
            <person name="Brannstrom I.O."/>
            <person name="Guillou S."/>
            <person name="Cros-Aarteil S."/>
            <person name="Calhoun S."/>
            <person name="Haridas S."/>
            <person name="Kuo A."/>
            <person name="Mondo S."/>
            <person name="Pangilinan J."/>
            <person name="Riley R."/>
            <person name="LaButti K."/>
            <person name="Andreopoulos B."/>
            <person name="Lipzen A."/>
            <person name="Chen C."/>
            <person name="Yan M."/>
            <person name="Daum C."/>
            <person name="Ng V."/>
            <person name="Clum A."/>
            <person name="Steindorff A."/>
            <person name="Ohm R.A."/>
            <person name="Martin F."/>
            <person name="Silar P."/>
            <person name="Natvig D.O."/>
            <person name="Lalanne C."/>
            <person name="Gautier V."/>
            <person name="Ament-Velasquez S.L."/>
            <person name="Kruys A."/>
            <person name="Hutchinson M.I."/>
            <person name="Powell A.J."/>
            <person name="Barry K."/>
            <person name="Miller A.N."/>
            <person name="Grigoriev I.V."/>
            <person name="Debuchy R."/>
            <person name="Gladieux P."/>
            <person name="Hiltunen Thoren M."/>
            <person name="Johannesson H."/>
        </authorList>
    </citation>
    <scope>NUCLEOTIDE SEQUENCE</scope>
    <source>
        <strain evidence="4">CBS 232.78</strain>
    </source>
</reference>
<gene>
    <name evidence="4" type="ORF">B0H63DRAFT_399232</name>
</gene>
<name>A0AAE0NCF0_9PEZI</name>
<feature type="region of interest" description="Disordered" evidence="1">
    <location>
        <begin position="1680"/>
        <end position="1731"/>
    </location>
</feature>
<dbReference type="Pfam" id="PF25794">
    <property type="entry name" value="SACS"/>
    <property type="match status" value="1"/>
</dbReference>
<feature type="compositionally biased region" description="Polar residues" evidence="1">
    <location>
        <begin position="2009"/>
        <end position="2022"/>
    </location>
</feature>
<dbReference type="PANTHER" id="PTHR47839:SF1">
    <property type="entry name" value="DOMAIN PROTEIN, PUTATIVE (AFU_ORTHOLOGUE AFUA_6G04830)-RELATED"/>
    <property type="match status" value="1"/>
</dbReference>
<evidence type="ECO:0000313" key="5">
    <source>
        <dbReference type="Proteomes" id="UP001285441"/>
    </source>
</evidence>
<feature type="compositionally biased region" description="Basic and acidic residues" evidence="1">
    <location>
        <begin position="1694"/>
        <end position="1706"/>
    </location>
</feature>
<feature type="domain" description="Sacsin/Nov" evidence="3">
    <location>
        <begin position="271"/>
        <end position="393"/>
    </location>
</feature>
<proteinExistence type="predicted"/>
<keyword evidence="5" id="KW-1185">Reference proteome</keyword>
<dbReference type="PANTHER" id="PTHR47839">
    <property type="entry name" value="DOMAIN PROTEIN, PUTATIVE (AFU_ORTHOLOGUE AFUA_6G04830)-RELATED"/>
    <property type="match status" value="1"/>
</dbReference>
<dbReference type="Proteomes" id="UP001285441">
    <property type="component" value="Unassembled WGS sequence"/>
</dbReference>
<organism evidence="4 5">
    <name type="scientific">Podospora didyma</name>
    <dbReference type="NCBI Taxonomy" id="330526"/>
    <lineage>
        <taxon>Eukaryota</taxon>
        <taxon>Fungi</taxon>
        <taxon>Dikarya</taxon>
        <taxon>Ascomycota</taxon>
        <taxon>Pezizomycotina</taxon>
        <taxon>Sordariomycetes</taxon>
        <taxon>Sordariomycetidae</taxon>
        <taxon>Sordariales</taxon>
        <taxon>Podosporaceae</taxon>
        <taxon>Podospora</taxon>
    </lineage>
</organism>
<dbReference type="EMBL" id="JAULSW010000006">
    <property type="protein sequence ID" value="KAK3378300.1"/>
    <property type="molecule type" value="Genomic_DNA"/>
</dbReference>
<dbReference type="InterPro" id="IPR036890">
    <property type="entry name" value="HATPase_C_sf"/>
</dbReference>
<feature type="region of interest" description="Disordered" evidence="1">
    <location>
        <begin position="1743"/>
        <end position="1785"/>
    </location>
</feature>
<dbReference type="InterPro" id="IPR058210">
    <property type="entry name" value="SACS/Nov_dom"/>
</dbReference>
<feature type="domain" description="Multiple myeloma tumor-associated protein 2-like N-terminal" evidence="2">
    <location>
        <begin position="11"/>
        <end position="95"/>
    </location>
</feature>
<accession>A0AAE0NCF0</accession>
<evidence type="ECO:0000259" key="3">
    <source>
        <dbReference type="Pfam" id="PF25794"/>
    </source>
</evidence>
<dbReference type="SUPFAM" id="SSF55874">
    <property type="entry name" value="ATPase domain of HSP90 chaperone/DNA topoisomerase II/histidine kinase"/>
    <property type="match status" value="1"/>
</dbReference>
<dbReference type="InterPro" id="IPR022155">
    <property type="entry name" value="DUF3684"/>
</dbReference>
<sequence>MDLLSTVRKQGSRGGVNFSWDDVATSAHRENYLGHSLRAPVGRWAKGRDLNWYASAEPTAAGSGETEEEKLERERLEEIRKLKEAEEDAINRALGLPIMPRIVTGANDRNTEIRRGGTGGGTAAGIEVGIGTAAGMIGLGAEVAAPKNIPTATTGDGIPTEVAAGRGTTKDENTDDTVAAGAGTGDKSRNRGITAETGAGAGTGDQGAMITDNGEADLSQTPGKERRRAAKLKPRAISSTRHANMDYSRLRAAALKDGEDEEAVTVDTRALIDKVLARYSGEWTTLRELIQNAADAQATTVKIKWDTLPSTKVPLPATTNQSEILKHALTHHTLRRLVVQNNGQAFSSKDWARLKRIAEGNPDETKIGAFGVGFYSVFADCEEPFVSSGNEAMAFYWKGNALFTRKLQVPQGEGSSETAFVLDYRNTTTPLPTLLSVGQFLATSLTFVALEHIEFWIDDWKIMALQKKSSPSVEIPIPRDLETKTKEGLMKLAMADRTSTQIDAKFMSVIGWKPQASASAAKPTDYYFGSNTSELPSLRTFFSRLTAGPSQGRGKAAKEEKAIQEAVAEDLTVTSTSSIFLRVTSAQIVTNVSALFATELERATKKPPPKTTRIAILTSSHDETLASEKSSDSSRTAKAVDVFSSVLPSKKPGGRIFIGFPTTQTTGAGMHISAPSVIPTVEREAIDLNARWVRTWNMELLRVAGIMSRLAFANEMSDLNDKLRRMSNPANTKGSAISPSDVEKCVPEGFHILKTYTFGDSTPSGQVAQIIEEAFWTAFKRPTIEVYSSRGVLQTSKVRASSDELGKFVAGIPVILKDMKDAPFIKKLRDFGLIKDITVDDICEELGSKALDKDQLHHFIAWAARSAVSGELDLTSKQRVLDVAVATISDGGDSGDIIALGSIKNYLNNKIPSTLPIPPSTLPITYTASIPEVQLQALGWEPLGIVPWLRFVIESGPNKDEEQNLTKSAKFSLQVLAVLSKNWDNLSPSSKSSVISALQHITAIPTKMGMRNPGESFFPSVKLFDDLPTLQGCQNIKEKFLTALGVRKTVDLETIFTRLLNPTPPSGEAVHKKWSHVELIKYLASVKDDIPAADMKKLTESKLVPAEAGPRGMESTAGTTQLYRVSELFEPKDTLRTLKLPILQWPGPPGSFRNTSIEARFLYSLGLRPFPSVPELVDMMASPDLELRRNAMTYFIGNHHLNGYASFDLAATNKAILPLDGNEKQLVPPSTCYTNERAAVLGYNILRRDLHQHANKFGVTREPPITGCVERLIAKPPRDRSMAITLFEYFTTRLGDLGQNHIVKLRDTPIVPVMRAKGASGGVPGKTEATLIHVRPQNCYLGSSSTYGDIFDFVDFGTDANTFLFKCGAKTEPTKPELAQLACGEPARLLSVLQSSEKYLNLLRSLAEDLPILKRDKDLFRKMKTSFWLLGSREISSGTAKQSESYEEVEAPIKQYQLAAANQIVVLDDYISYQLFSQSLLCAPEDDALEAFYMALGSETLGSKVQEDIRIGPHAEKQDGAEWLRKHVLERSKLFLHEYSKYKRDSIKHDAKWLDKNLRIEAVRTVALRRSLKGHGQSHTEKRSAASNSAGGTWVLYVAAEGRPDMYQVGQAVCQMLLTRPSQQAYFFFEPFLKLDLLDLRSRGYNVDRILRAKAAEARIAEEERRKALEAEEQMIQEREKEWTRQTRASAAEAAREQVKTPEHRMPGAFNESPEAESAPGPSQPRQPKRGLFSNLTRRLGFESDEASQSQLDKFISPPEQKGSSAGPTPVHGEDRGPNKDDGRVTSPAVVQQNLLNAIKSTRAHDSTQLFSPPEQNEVKEQATYCDAKPATNINFAAEAPGGMRVFVAKDLSVEPMTFLSSNIGPIGHFETLLREIGGIYGLSTKSVHIFYDERGGTIAFNSNGSIFCNLRFFNQLHAANMRGAGANEAKVEATTWWWVVIAHELAHNLVGPHNSEHSYYTESFIQQYFPKMMAKAVAWTSASAAATAPAVAAPVARASLLPPPPYTRGTNGPTGYQSLLD</sequence>
<dbReference type="NCBIfam" id="NF047352">
    <property type="entry name" value="P_loop_sacsin"/>
    <property type="match status" value="1"/>
</dbReference>
<dbReference type="InterPro" id="IPR019315">
    <property type="entry name" value="MMTA2_N"/>
</dbReference>
<evidence type="ECO:0008006" key="6">
    <source>
        <dbReference type="Google" id="ProtNLM"/>
    </source>
</evidence>
<evidence type="ECO:0000256" key="1">
    <source>
        <dbReference type="SAM" id="MobiDB-lite"/>
    </source>
</evidence>
<comment type="caution">
    <text evidence="4">The sequence shown here is derived from an EMBL/GenBank/DDBJ whole genome shotgun (WGS) entry which is preliminary data.</text>
</comment>
<feature type="region of interest" description="Disordered" evidence="1">
    <location>
        <begin position="2003"/>
        <end position="2022"/>
    </location>
</feature>
<dbReference type="Gene3D" id="3.30.565.10">
    <property type="entry name" value="Histidine kinase-like ATPase, C-terminal domain"/>
    <property type="match status" value="1"/>
</dbReference>
<feature type="compositionally biased region" description="Basic and acidic residues" evidence="1">
    <location>
        <begin position="1772"/>
        <end position="1784"/>
    </location>
</feature>